<protein>
    <submittedName>
        <fullName evidence="3">XRE family transcriptional regulator</fullName>
    </submittedName>
</protein>
<dbReference type="PROSITE" id="PS50943">
    <property type="entry name" value="HTH_CROC1"/>
    <property type="match status" value="1"/>
</dbReference>
<dbReference type="Gene3D" id="2.60.120.10">
    <property type="entry name" value="Jelly Rolls"/>
    <property type="match status" value="1"/>
</dbReference>
<keyword evidence="1" id="KW-0238">DNA-binding</keyword>
<dbReference type="InterPro" id="IPR010982">
    <property type="entry name" value="Lambda_DNA-bd_dom_sf"/>
</dbReference>
<evidence type="ECO:0000313" key="4">
    <source>
        <dbReference type="Proteomes" id="UP001230156"/>
    </source>
</evidence>
<organism evidence="3 4">
    <name type="scientific">Dongia sedimenti</name>
    <dbReference type="NCBI Taxonomy" id="3064282"/>
    <lineage>
        <taxon>Bacteria</taxon>
        <taxon>Pseudomonadati</taxon>
        <taxon>Pseudomonadota</taxon>
        <taxon>Alphaproteobacteria</taxon>
        <taxon>Rhodospirillales</taxon>
        <taxon>Dongiaceae</taxon>
        <taxon>Dongia</taxon>
    </lineage>
</organism>
<dbReference type="SMART" id="SM00530">
    <property type="entry name" value="HTH_XRE"/>
    <property type="match status" value="1"/>
</dbReference>
<proteinExistence type="predicted"/>
<accession>A0ABU0YRJ7</accession>
<dbReference type="Pfam" id="PF07883">
    <property type="entry name" value="Cupin_2"/>
    <property type="match status" value="1"/>
</dbReference>
<reference evidence="4" key="1">
    <citation type="submission" date="2023-08" db="EMBL/GenBank/DDBJ databases">
        <title>Rhodospirillaceae gen. nov., a novel taxon isolated from the Yangtze River Yuezi River estuary sludge.</title>
        <authorList>
            <person name="Ruan L."/>
        </authorList>
    </citation>
    <scope>NUCLEOTIDE SEQUENCE [LARGE SCALE GENOMIC DNA]</scope>
    <source>
        <strain evidence="4">R-7</strain>
    </source>
</reference>
<gene>
    <name evidence="3" type="ORF">Q8A70_21850</name>
</gene>
<dbReference type="Gene3D" id="1.10.260.40">
    <property type="entry name" value="lambda repressor-like DNA-binding domains"/>
    <property type="match status" value="1"/>
</dbReference>
<evidence type="ECO:0000313" key="3">
    <source>
        <dbReference type="EMBL" id="MDQ7250349.1"/>
    </source>
</evidence>
<comment type="caution">
    <text evidence="3">The sequence shown here is derived from an EMBL/GenBank/DDBJ whole genome shotgun (WGS) entry which is preliminary data.</text>
</comment>
<dbReference type="RefSeq" id="WP_379959509.1">
    <property type="nucleotide sequence ID" value="NZ_JAUYVI010000007.1"/>
</dbReference>
<dbReference type="CDD" id="cd00093">
    <property type="entry name" value="HTH_XRE"/>
    <property type="match status" value="1"/>
</dbReference>
<dbReference type="InterPro" id="IPR013096">
    <property type="entry name" value="Cupin_2"/>
</dbReference>
<dbReference type="InterPro" id="IPR050807">
    <property type="entry name" value="TransReg_Diox_bact_type"/>
</dbReference>
<dbReference type="InterPro" id="IPR014710">
    <property type="entry name" value="RmlC-like_jellyroll"/>
</dbReference>
<dbReference type="CDD" id="cd02209">
    <property type="entry name" value="cupin_XRE_C"/>
    <property type="match status" value="1"/>
</dbReference>
<feature type="domain" description="HTH cro/C1-type" evidence="2">
    <location>
        <begin position="10"/>
        <end position="64"/>
    </location>
</feature>
<evidence type="ECO:0000256" key="1">
    <source>
        <dbReference type="ARBA" id="ARBA00023125"/>
    </source>
</evidence>
<name>A0ABU0YRJ7_9PROT</name>
<dbReference type="Proteomes" id="UP001230156">
    <property type="component" value="Unassembled WGS sequence"/>
</dbReference>
<sequence>MSHPKLGDNLKSLRQRNGWTLQQVSSQTGVAVSTLSKVENDQMSLTYDKLLQISEGLGLSLAEFLASDESEVVGLARRSVNHREDGLRQTTPNYDYLYLSTDITRKRMIPVLTRVRARSLEDFGPLLKHSGEEFIFVLEGAIEVHTEHYQPIRLKSGESTYIDSDMGHAYIAVGRRDALVLGVCSSPHPNLQDKLLTLHAQTELV</sequence>
<dbReference type="SUPFAM" id="SSF47413">
    <property type="entry name" value="lambda repressor-like DNA-binding domains"/>
    <property type="match status" value="1"/>
</dbReference>
<dbReference type="Pfam" id="PF01381">
    <property type="entry name" value="HTH_3"/>
    <property type="match status" value="1"/>
</dbReference>
<dbReference type="SUPFAM" id="SSF51182">
    <property type="entry name" value="RmlC-like cupins"/>
    <property type="match status" value="1"/>
</dbReference>
<dbReference type="InterPro" id="IPR001387">
    <property type="entry name" value="Cro/C1-type_HTH"/>
</dbReference>
<evidence type="ECO:0000259" key="2">
    <source>
        <dbReference type="PROSITE" id="PS50943"/>
    </source>
</evidence>
<dbReference type="InterPro" id="IPR011051">
    <property type="entry name" value="RmlC_Cupin_sf"/>
</dbReference>
<dbReference type="PANTHER" id="PTHR46797">
    <property type="entry name" value="HTH-TYPE TRANSCRIPTIONAL REGULATOR"/>
    <property type="match status" value="1"/>
</dbReference>
<keyword evidence="4" id="KW-1185">Reference proteome</keyword>
<dbReference type="EMBL" id="JAUYVI010000007">
    <property type="protein sequence ID" value="MDQ7250349.1"/>
    <property type="molecule type" value="Genomic_DNA"/>
</dbReference>
<dbReference type="PANTHER" id="PTHR46797:SF20">
    <property type="entry name" value="BLR4304 PROTEIN"/>
    <property type="match status" value="1"/>
</dbReference>